<dbReference type="Pfam" id="PF03810">
    <property type="entry name" value="IBN_N"/>
    <property type="match status" value="1"/>
</dbReference>
<evidence type="ECO:0000259" key="8">
    <source>
        <dbReference type="Pfam" id="PF03810"/>
    </source>
</evidence>
<evidence type="ECO:0000256" key="3">
    <source>
        <dbReference type="ARBA" id="ARBA00009466"/>
    </source>
</evidence>
<dbReference type="Ensembl" id="ENSPPAT00000035270.1">
    <property type="protein sequence ID" value="ENSPPAP00000012604.1"/>
    <property type="gene ID" value="ENSPPAG00000029482.1"/>
</dbReference>
<reference evidence="10" key="3">
    <citation type="submission" date="2025-09" db="UniProtKB">
        <authorList>
            <consortium name="Ensembl"/>
        </authorList>
    </citation>
    <scope>IDENTIFICATION</scope>
</reference>
<comment type="subcellular location">
    <subcellularLocation>
        <location evidence="2">Cytoplasm</location>
    </subcellularLocation>
    <subcellularLocation>
        <location evidence="1">Nucleus</location>
    </subcellularLocation>
</comment>
<reference evidence="10" key="2">
    <citation type="submission" date="2025-08" db="UniProtKB">
        <authorList>
            <consortium name="Ensembl"/>
        </authorList>
    </citation>
    <scope>IDENTIFICATION</scope>
</reference>
<keyword evidence="4" id="KW-0813">Transport</keyword>
<dbReference type="OMA" id="VVSEYIC"/>
<dbReference type="InterPro" id="IPR016024">
    <property type="entry name" value="ARM-type_fold"/>
</dbReference>
<keyword evidence="11" id="KW-1185">Reference proteome</keyword>
<evidence type="ECO:0000256" key="6">
    <source>
        <dbReference type="ARBA" id="ARBA00022927"/>
    </source>
</evidence>
<feature type="domain" description="Importin N-terminal" evidence="8">
    <location>
        <begin position="32"/>
        <end position="85"/>
    </location>
</feature>
<dbReference type="InterPro" id="IPR011989">
    <property type="entry name" value="ARM-like"/>
</dbReference>
<dbReference type="STRING" id="9597.ENSPPAP00000012604"/>
<dbReference type="Proteomes" id="UP000240080">
    <property type="component" value="Chromosome 14"/>
</dbReference>
<dbReference type="GO" id="GO:0031267">
    <property type="term" value="F:small GTPase binding"/>
    <property type="evidence" value="ECO:0007669"/>
    <property type="project" value="InterPro"/>
</dbReference>
<dbReference type="EMBL" id="AJFE02037300">
    <property type="status" value="NOT_ANNOTATED_CDS"/>
    <property type="molecule type" value="Genomic_DNA"/>
</dbReference>
<keyword evidence="6" id="KW-0653">Protein transport</keyword>
<evidence type="ECO:0000313" key="11">
    <source>
        <dbReference type="Proteomes" id="UP000240080"/>
    </source>
</evidence>
<name>A0A2R9A5N0_PANPA</name>
<evidence type="ECO:0000256" key="5">
    <source>
        <dbReference type="ARBA" id="ARBA00022490"/>
    </source>
</evidence>
<dbReference type="Pfam" id="PF08389">
    <property type="entry name" value="Xpo1"/>
    <property type="match status" value="1"/>
</dbReference>
<comment type="similarity">
    <text evidence="3">Belongs to the exportin family.</text>
</comment>
<keyword evidence="5" id="KW-0963">Cytoplasm</keyword>
<proteinExistence type="inferred from homology"/>
<accession>A0A2R9A5N0</accession>
<dbReference type="InterPro" id="IPR001494">
    <property type="entry name" value="Importin-beta_N"/>
</dbReference>
<reference evidence="10 11" key="1">
    <citation type="journal article" date="2012" name="Nature">
        <title>The bonobo genome compared with the chimpanzee and human genomes.</title>
        <authorList>
            <person name="Prufer K."/>
            <person name="Munch K."/>
            <person name="Hellmann I."/>
            <person name="Akagi K."/>
            <person name="Miller J.R."/>
            <person name="Walenz B."/>
            <person name="Koren S."/>
            <person name="Sutton G."/>
            <person name="Kodira C."/>
            <person name="Winer R."/>
            <person name="Knight J.R."/>
            <person name="Mullikin J.C."/>
            <person name="Meader S.J."/>
            <person name="Ponting C.P."/>
            <person name="Lunter G."/>
            <person name="Higashino S."/>
            <person name="Hobolth A."/>
            <person name="Dutheil J."/>
            <person name="Karakoc E."/>
            <person name="Alkan C."/>
            <person name="Sajjadian S."/>
            <person name="Catacchio C.R."/>
            <person name="Ventura M."/>
            <person name="Marques-Bonet T."/>
            <person name="Eichler E.E."/>
            <person name="Andre C."/>
            <person name="Atencia R."/>
            <person name="Mugisha L."/>
            <person name="Junhold J."/>
            <person name="Patterson N."/>
            <person name="Siebauer M."/>
            <person name="Good J.M."/>
            <person name="Fischer A."/>
            <person name="Ptak S.E."/>
            <person name="Lachmann M."/>
            <person name="Symer D.E."/>
            <person name="Mailund T."/>
            <person name="Schierup M.H."/>
            <person name="Andres A.M."/>
            <person name="Kelso J."/>
            <person name="Paabo S."/>
        </authorList>
    </citation>
    <scope>NUCLEOTIDE SEQUENCE [LARGE SCALE GENOMIC DNA]</scope>
</reference>
<feature type="domain" description="Exportin-1/Importin-beta-like" evidence="9">
    <location>
        <begin position="89"/>
        <end position="266"/>
    </location>
</feature>
<sequence>MASEEASLRALERLKTELFHDGTTNERKREIEELLNNFAQQIGAWRFFLYFLSSTRNGYVMMYSLTVFENLINKMWLGVPSQDEMEIHIIVDIGRQDWPMFYHDCFTNILQLNQSPVTTPLGPIMLKTTSEELACPHEDLSVTWKEELQKLLLDQVQTVLGLLTGILETVWDKHSVTAATPLPSPTSGESGDLLSNLLQSPSSAKLLNQSIPILDVVSEYICSLALECLAHLFSWIPLSAGITPSLLTTTFHFAKMASVNGSSQNCVSVQERSRLGVPAMPCINELTSKSCVPMELEEYLLLMFQQTFYLLQKITKDNNAHTVKSRLEELDESAVAHACNPSTLGGRGGWITRSGD</sequence>
<dbReference type="PANTHER" id="PTHR21452:SF4">
    <property type="entry name" value="EXPORTIN-6"/>
    <property type="match status" value="1"/>
</dbReference>
<evidence type="ECO:0000256" key="1">
    <source>
        <dbReference type="ARBA" id="ARBA00004123"/>
    </source>
</evidence>
<protein>
    <submittedName>
        <fullName evidence="10">Uncharacterized protein</fullName>
    </submittedName>
</protein>
<dbReference type="SUPFAM" id="SSF48371">
    <property type="entry name" value="ARM repeat"/>
    <property type="match status" value="1"/>
</dbReference>
<dbReference type="Gene3D" id="1.25.10.10">
    <property type="entry name" value="Leucine-rich Repeat Variant"/>
    <property type="match status" value="1"/>
</dbReference>
<dbReference type="GO" id="GO:0005049">
    <property type="term" value="F:nuclear export signal receptor activity"/>
    <property type="evidence" value="ECO:0007669"/>
    <property type="project" value="InterPro"/>
</dbReference>
<dbReference type="GO" id="GO:0005737">
    <property type="term" value="C:cytoplasm"/>
    <property type="evidence" value="ECO:0007669"/>
    <property type="project" value="UniProtKB-SubCell"/>
</dbReference>
<evidence type="ECO:0000313" key="10">
    <source>
        <dbReference type="Ensembl" id="ENSPPAP00000012604.1"/>
    </source>
</evidence>
<keyword evidence="7" id="KW-0539">Nucleus</keyword>
<dbReference type="AlphaFoldDB" id="A0A2R9A5N0"/>
<evidence type="ECO:0000256" key="4">
    <source>
        <dbReference type="ARBA" id="ARBA00022448"/>
    </source>
</evidence>
<evidence type="ECO:0000259" key="9">
    <source>
        <dbReference type="Pfam" id="PF08389"/>
    </source>
</evidence>
<dbReference type="GO" id="GO:0005634">
    <property type="term" value="C:nucleus"/>
    <property type="evidence" value="ECO:0007669"/>
    <property type="project" value="UniProtKB-SubCell"/>
</dbReference>
<dbReference type="GeneTree" id="ENSGT00390000002810"/>
<dbReference type="PANTHER" id="PTHR21452">
    <property type="entry name" value="EXPORTIN-6"/>
    <property type="match status" value="1"/>
</dbReference>
<evidence type="ECO:0000256" key="2">
    <source>
        <dbReference type="ARBA" id="ARBA00004496"/>
    </source>
</evidence>
<dbReference type="GO" id="GO:0006611">
    <property type="term" value="P:protein export from nucleus"/>
    <property type="evidence" value="ECO:0007669"/>
    <property type="project" value="InterPro"/>
</dbReference>
<evidence type="ECO:0000256" key="7">
    <source>
        <dbReference type="ARBA" id="ARBA00023242"/>
    </source>
</evidence>
<dbReference type="InterPro" id="IPR040016">
    <property type="entry name" value="XPO6"/>
</dbReference>
<dbReference type="InterPro" id="IPR013598">
    <property type="entry name" value="Exportin-1/Importin-b-like"/>
</dbReference>
<organism evidence="10 11">
    <name type="scientific">Pan paniscus</name>
    <name type="common">Pygmy chimpanzee</name>
    <name type="synonym">Bonobo</name>
    <dbReference type="NCBI Taxonomy" id="9597"/>
    <lineage>
        <taxon>Eukaryota</taxon>
        <taxon>Metazoa</taxon>
        <taxon>Chordata</taxon>
        <taxon>Craniata</taxon>
        <taxon>Vertebrata</taxon>
        <taxon>Euteleostomi</taxon>
        <taxon>Mammalia</taxon>
        <taxon>Eutheria</taxon>
        <taxon>Euarchontoglires</taxon>
        <taxon>Primates</taxon>
        <taxon>Haplorrhini</taxon>
        <taxon>Catarrhini</taxon>
        <taxon>Hominidae</taxon>
        <taxon>Pan</taxon>
    </lineage>
</organism>